<dbReference type="SUPFAM" id="SSF47616">
    <property type="entry name" value="GST C-terminal domain-like"/>
    <property type="match status" value="1"/>
</dbReference>
<dbReference type="Gene3D" id="3.40.30.10">
    <property type="entry name" value="Glutaredoxin"/>
    <property type="match status" value="1"/>
</dbReference>
<dbReference type="InterPro" id="IPR036249">
    <property type="entry name" value="Thioredoxin-like_sf"/>
</dbReference>
<organism evidence="2 3">
    <name type="scientific">Chlamydomonas schloesseri</name>
    <dbReference type="NCBI Taxonomy" id="2026947"/>
    <lineage>
        <taxon>Eukaryota</taxon>
        <taxon>Viridiplantae</taxon>
        <taxon>Chlorophyta</taxon>
        <taxon>core chlorophytes</taxon>
        <taxon>Chlorophyceae</taxon>
        <taxon>CS clade</taxon>
        <taxon>Chlamydomonadales</taxon>
        <taxon>Chlamydomonadaceae</taxon>
        <taxon>Chlamydomonas</taxon>
    </lineage>
</organism>
<keyword evidence="3" id="KW-1185">Reference proteome</keyword>
<dbReference type="InterPro" id="IPR036282">
    <property type="entry name" value="Glutathione-S-Trfase_C_sf"/>
</dbReference>
<dbReference type="EMBL" id="JAEHOD010000022">
    <property type="protein sequence ID" value="KAG2447365.1"/>
    <property type="molecule type" value="Genomic_DNA"/>
</dbReference>
<dbReference type="Gene3D" id="1.20.1050.10">
    <property type="match status" value="1"/>
</dbReference>
<evidence type="ECO:0000313" key="2">
    <source>
        <dbReference type="EMBL" id="KAG2447365.1"/>
    </source>
</evidence>
<dbReference type="SUPFAM" id="SSF52833">
    <property type="entry name" value="Thioredoxin-like"/>
    <property type="match status" value="1"/>
</dbReference>
<name>A0A836B4H0_9CHLO</name>
<dbReference type="Pfam" id="PF13409">
    <property type="entry name" value="GST_N_2"/>
    <property type="match status" value="1"/>
</dbReference>
<dbReference type="Proteomes" id="UP000613740">
    <property type="component" value="Unassembled WGS sequence"/>
</dbReference>
<comment type="caution">
    <text evidence="2">The sequence shown here is derived from an EMBL/GenBank/DDBJ whole genome shotgun (WGS) entry which is preliminary data.</text>
</comment>
<gene>
    <name evidence="2" type="ORF">HYH02_007693</name>
</gene>
<protein>
    <recommendedName>
        <fullName evidence="1">GST N-terminal domain-containing protein</fullName>
    </recommendedName>
</protein>
<dbReference type="OrthoDB" id="527395at2759"/>
<evidence type="ECO:0000313" key="3">
    <source>
        <dbReference type="Proteomes" id="UP000613740"/>
    </source>
</evidence>
<dbReference type="InterPro" id="IPR004045">
    <property type="entry name" value="Glutathione_S-Trfase_N"/>
</dbReference>
<feature type="domain" description="GST N-terminal" evidence="1">
    <location>
        <begin position="15"/>
        <end position="82"/>
    </location>
</feature>
<dbReference type="Pfam" id="PF13410">
    <property type="entry name" value="GST_C_2"/>
    <property type="match status" value="1"/>
</dbReference>
<evidence type="ECO:0000259" key="1">
    <source>
        <dbReference type="Pfam" id="PF13409"/>
    </source>
</evidence>
<sequence length="269" mass="29930">MGKEPLPELVSLSISAWSFKARFALKHNGIKYRTTPYMPLFGEFFLRLRLGDWKSKVTVPVMFTPRDGVLHQSYDIARWSDTHTTRPEAERLFPEGKETEIRSWNAKSDTVLYFGRQCLVDSLLSDPAQLRKTVPGSLRWLGPLGVALLRLIVTRLQAKYRAEASSTSLAQALAVLREAQSVLRAQGGGGGSLRGRYLVGGAFSYADIAVAVAAQTVKPLGPPYASSPRPPLPQFQAYQEEFADLLEWRDGVFTQFWPMGAERKAGKAQ</sequence>
<reference evidence="2" key="1">
    <citation type="journal article" date="2020" name="bioRxiv">
        <title>Comparative genomics of Chlamydomonas.</title>
        <authorList>
            <person name="Craig R.J."/>
            <person name="Hasan A.R."/>
            <person name="Ness R.W."/>
            <person name="Keightley P.D."/>
        </authorList>
    </citation>
    <scope>NUCLEOTIDE SEQUENCE</scope>
    <source>
        <strain evidence="2">CCAP 11/173</strain>
    </source>
</reference>
<dbReference type="AlphaFoldDB" id="A0A836B4H0"/>
<proteinExistence type="predicted"/>
<accession>A0A836B4H0</accession>